<reference evidence="2 3" key="1">
    <citation type="submission" date="2019-07" db="EMBL/GenBank/DDBJ databases">
        <title>WGS assembly of Gossypium tomentosum.</title>
        <authorList>
            <person name="Chen Z.J."/>
            <person name="Sreedasyam A."/>
            <person name="Ando A."/>
            <person name="Song Q."/>
            <person name="De L."/>
            <person name="Hulse-Kemp A."/>
            <person name="Ding M."/>
            <person name="Ye W."/>
            <person name="Kirkbride R."/>
            <person name="Jenkins J."/>
            <person name="Plott C."/>
            <person name="Lovell J."/>
            <person name="Lin Y.-M."/>
            <person name="Vaughn R."/>
            <person name="Liu B."/>
            <person name="Li W."/>
            <person name="Simpson S."/>
            <person name="Scheffler B."/>
            <person name="Saski C."/>
            <person name="Grover C."/>
            <person name="Hu G."/>
            <person name="Conover J."/>
            <person name="Carlson J."/>
            <person name="Shu S."/>
            <person name="Boston L."/>
            <person name="Williams M."/>
            <person name="Peterson D."/>
            <person name="Mcgee K."/>
            <person name="Jones D."/>
            <person name="Wendel J."/>
            <person name="Stelly D."/>
            <person name="Grimwood J."/>
            <person name="Schmutz J."/>
        </authorList>
    </citation>
    <scope>NUCLEOTIDE SEQUENCE [LARGE SCALE GENOMIC DNA]</scope>
    <source>
        <strain evidence="2">7179.01</strain>
    </source>
</reference>
<dbReference type="AlphaFoldDB" id="A0A5D2MSJ5"/>
<sequence>MKGSPPVLGSAPTMEGTTDGVTQGFGCKRSKWRCGW</sequence>
<keyword evidence="3" id="KW-1185">Reference proteome</keyword>
<dbReference type="EMBL" id="CM017621">
    <property type="protein sequence ID" value="TYH94587.1"/>
    <property type="molecule type" value="Genomic_DNA"/>
</dbReference>
<proteinExistence type="predicted"/>
<feature type="region of interest" description="Disordered" evidence="1">
    <location>
        <begin position="1"/>
        <end position="22"/>
    </location>
</feature>
<accession>A0A5D2MSJ5</accession>
<gene>
    <name evidence="2" type="ORF">ES332_A12G051300v1</name>
</gene>
<evidence type="ECO:0000256" key="1">
    <source>
        <dbReference type="SAM" id="MobiDB-lite"/>
    </source>
</evidence>
<protein>
    <submittedName>
        <fullName evidence="2">Uncharacterized protein</fullName>
    </submittedName>
</protein>
<name>A0A5D2MSJ5_GOSTO</name>
<evidence type="ECO:0000313" key="3">
    <source>
        <dbReference type="Proteomes" id="UP000322667"/>
    </source>
</evidence>
<evidence type="ECO:0000313" key="2">
    <source>
        <dbReference type="EMBL" id="TYH94587.1"/>
    </source>
</evidence>
<dbReference type="Proteomes" id="UP000322667">
    <property type="component" value="Chromosome A12"/>
</dbReference>
<organism evidence="2 3">
    <name type="scientific">Gossypium tomentosum</name>
    <name type="common">Hawaiian cotton</name>
    <name type="synonym">Gossypium sandvicense</name>
    <dbReference type="NCBI Taxonomy" id="34277"/>
    <lineage>
        <taxon>Eukaryota</taxon>
        <taxon>Viridiplantae</taxon>
        <taxon>Streptophyta</taxon>
        <taxon>Embryophyta</taxon>
        <taxon>Tracheophyta</taxon>
        <taxon>Spermatophyta</taxon>
        <taxon>Magnoliopsida</taxon>
        <taxon>eudicotyledons</taxon>
        <taxon>Gunneridae</taxon>
        <taxon>Pentapetalae</taxon>
        <taxon>rosids</taxon>
        <taxon>malvids</taxon>
        <taxon>Malvales</taxon>
        <taxon>Malvaceae</taxon>
        <taxon>Malvoideae</taxon>
        <taxon>Gossypium</taxon>
    </lineage>
</organism>